<evidence type="ECO:0000313" key="4">
    <source>
        <dbReference type="EMBL" id="ADR22976.1"/>
    </source>
</evidence>
<dbReference type="InterPro" id="IPR036116">
    <property type="entry name" value="FN3_sf"/>
</dbReference>
<protein>
    <submittedName>
        <fullName evidence="4">Fibronectin type III domain protein</fullName>
    </submittedName>
</protein>
<dbReference type="InterPro" id="IPR003961">
    <property type="entry name" value="FN3_dom"/>
</dbReference>
<accession>E4TTH3</accession>
<dbReference type="EMBL" id="CP002349">
    <property type="protein sequence ID" value="ADR22976.1"/>
    <property type="molecule type" value="Genomic_DNA"/>
</dbReference>
<dbReference type="HOGENOM" id="CLU_237021_0_0_10"/>
<reference evidence="4 5" key="1">
    <citation type="journal article" date="2011" name="Stand. Genomic Sci.">
        <title>Complete genome sequence of Marivirga tractuosa type strain (H-43).</title>
        <authorList>
            <person name="Pagani I."/>
            <person name="Chertkov O."/>
            <person name="Lapidus A."/>
            <person name="Lucas S."/>
            <person name="Del Rio T.G."/>
            <person name="Tice H."/>
            <person name="Copeland A."/>
            <person name="Cheng J.F."/>
            <person name="Nolan M."/>
            <person name="Saunders E."/>
            <person name="Pitluck S."/>
            <person name="Held B."/>
            <person name="Goodwin L."/>
            <person name="Liolios K."/>
            <person name="Ovchinikova G."/>
            <person name="Ivanova N."/>
            <person name="Mavromatis K."/>
            <person name="Pati A."/>
            <person name="Chen A."/>
            <person name="Palaniappan K."/>
            <person name="Land M."/>
            <person name="Hauser L."/>
            <person name="Jeffries C.D."/>
            <person name="Detter J.C."/>
            <person name="Han C."/>
            <person name="Tapia R."/>
            <person name="Ngatchou-Djao O.D."/>
            <person name="Rohde M."/>
            <person name="Goker M."/>
            <person name="Spring S."/>
            <person name="Sikorski J."/>
            <person name="Woyke T."/>
            <person name="Bristow J."/>
            <person name="Eisen J.A."/>
            <person name="Markowitz V."/>
            <person name="Hugenholtz P."/>
            <person name="Klenk H.P."/>
            <person name="Kyrpides N.C."/>
        </authorList>
    </citation>
    <scope>NUCLEOTIDE SEQUENCE [LARGE SCALE GENOMIC DNA]</scope>
    <source>
        <strain evidence="5">ATCC 23168 / DSM 4126 / NBRC 15989 / NCIMB 1408 / VKM B-1430 / H-43</strain>
    </source>
</reference>
<sequence>MYTLQHIVRKVKSCSLVILGFLLFMAKAEVSAQGTSAPVQVNSQLTPPNSIYLSDYANASLNKWPITLTLRDFTKSDYRVRLRITIESQTVRLRTKPSFRPTGMYLNAGIPTQVPYDKLGAYLNPNNLEISGINPSTFSNSQQLPEGFYTFTVEVLDYQRGNVVSNLGRSVAWIVQNDPPLLNLPYEDKLRIQEPQQVQFQWTPRHTASPNSAFETEYIFRLWEIWPADRNPFEVVRTSNPIFEQRTNLNSYFYGPADIQLIPGRSYAWQVQAVSNIGRDLFKNDGKSVVESFQYGDECLPITGLGIEALGPDRIKADWTGDWNHSGYVVKVRESGTTEWTSYATNIETQVLFDLETDTEYEVQVFSKCGVLTGEGSDVLAVRTLAASESNFECGVDPDNPAITNREPIANLQVGDKIEALGFKVRITELSGSGPYNGKGAIEVPLFNLAGVKADLVNIEVNTDKKLIGGFVETTLNPAGPFIVGLGGGDELDEGNADTAEDGTEETPDTDIEVDEVISDVDVDDETGVITVTTEDGETTTIDPDEEGVDENDDGDIVIEDSNGDTWVVGPDGNVSQGQNTGGPSNPNTLPSDANVDFIVNFEKSDQQQYGFDAKSLETLSSYYTQTQVRDNDYWLAWKSVASGRTDKVLAKQSSGDSFNNAIGFKTITGNLPITAASEDLAKNVTVQGTTHQDEQVVQAYVLKETQDDQGETSEEEIILGELNVVSYDKLSQKVVIVPVNGVSAPTASTLSNELNRIYGQAVAEWEVVMAGNYTSEMSLDGLDDEGSSTFSAYSSAMNDFKREYKRNNNIDRDAYYVFLMSGTGSSKLGYMPFKRQYGFIFSDNTNELTKTIAHELGHGAFRLRHTFSNEGYIASQGSTNNLMDYSDGTKLYKHQWDLVHDPENVNTLFEDEEESAMGGEIEWVEFDEFQFSQPMEAQNKAGFLTYLTPTGYPITLPFDAQPTFSGTTNNDELNDLVVNGVLLGFRLGSDLFTSSYGKRNGNWMFKGYKKLGSDNYFYKDENSSGLNSIYTVIVGKYEEENCAINIGLGDYQQDYTAIEGNEEEWQTISAEFSLESISIDYTTAGKDYIDNNCIKEGPGKYFYDLRKDNGYISESELIELSILINNLHESIYDEYVEESIENLGADDLFFYDLGAYNSKESYNNFKEALIEFNTNKSIIKDTFIEIINSENSSSDEALRVLSMMTVHHCETLTAENRIKALKKLNEGVLTGNWFSSNGGEFNVIKLISTTPENQIPTFFDGLRQDDLIADLDKGVNNFFGPNNYTKFIIELSKLFYQYYETNPANEEMLSKLIDEGKIIRWTSIDMTWVQENEYSAYYSGGDLIFKLSTTDWEIGDIPDDTQSSYALADAVTEVGSETEFTFNPFEPVGIFFETQDAANQIGAVAGETYIFPAFYFLWLKNDSDNEKMEQGISDAVLIGSFFYGGAELVLAKNIIRFAIALGQLNINIIGVILDEETRENLKDNGFEDFLIAFDILSIGSEMVSLREGNYQNAVNLINIWSSSKNYMSNFVSETEYDQMDTFINNLDERLNTEE</sequence>
<dbReference type="Proteomes" id="UP000008720">
    <property type="component" value="Chromosome"/>
</dbReference>
<feature type="chain" id="PRO_5003190117" evidence="2">
    <location>
        <begin position="33"/>
        <end position="1555"/>
    </location>
</feature>
<evidence type="ECO:0000259" key="3">
    <source>
        <dbReference type="PROSITE" id="PS50853"/>
    </source>
</evidence>
<feature type="domain" description="Fibronectin type-III" evidence="3">
    <location>
        <begin position="301"/>
        <end position="387"/>
    </location>
</feature>
<dbReference type="PROSITE" id="PS50853">
    <property type="entry name" value="FN3"/>
    <property type="match status" value="1"/>
</dbReference>
<keyword evidence="2" id="KW-0732">Signal</keyword>
<gene>
    <name evidence="4" type="ordered locus">Ftrac_3000</name>
</gene>
<evidence type="ECO:0000256" key="1">
    <source>
        <dbReference type="SAM" id="MobiDB-lite"/>
    </source>
</evidence>
<evidence type="ECO:0000313" key="5">
    <source>
        <dbReference type="Proteomes" id="UP000008720"/>
    </source>
</evidence>
<dbReference type="InterPro" id="IPR013783">
    <property type="entry name" value="Ig-like_fold"/>
</dbReference>
<dbReference type="CDD" id="cd00063">
    <property type="entry name" value="FN3"/>
    <property type="match status" value="1"/>
</dbReference>
<dbReference type="SUPFAM" id="SSF49265">
    <property type="entry name" value="Fibronectin type III"/>
    <property type="match status" value="1"/>
</dbReference>
<proteinExistence type="predicted"/>
<feature type="compositionally biased region" description="Acidic residues" evidence="1">
    <location>
        <begin position="490"/>
        <end position="508"/>
    </location>
</feature>
<organism evidence="4 5">
    <name type="scientific">Marivirga tractuosa (strain ATCC 23168 / DSM 4126 / NBRC 15989 / NCIMB 1408 / VKM B-1430 / H-43)</name>
    <name type="common">Microscilla tractuosa</name>
    <name type="synonym">Flexibacter tractuosus</name>
    <dbReference type="NCBI Taxonomy" id="643867"/>
    <lineage>
        <taxon>Bacteria</taxon>
        <taxon>Pseudomonadati</taxon>
        <taxon>Bacteroidota</taxon>
        <taxon>Cytophagia</taxon>
        <taxon>Cytophagales</taxon>
        <taxon>Marivirgaceae</taxon>
        <taxon>Marivirga</taxon>
    </lineage>
</organism>
<feature type="signal peptide" evidence="2">
    <location>
        <begin position="1"/>
        <end position="32"/>
    </location>
</feature>
<dbReference type="STRING" id="643867.Ftrac_3000"/>
<keyword evidence="5" id="KW-1185">Reference proteome</keyword>
<dbReference type="KEGG" id="mtt:Ftrac_3000"/>
<dbReference type="eggNOG" id="COG3179">
    <property type="taxonomic scope" value="Bacteria"/>
</dbReference>
<feature type="region of interest" description="Disordered" evidence="1">
    <location>
        <begin position="489"/>
        <end position="508"/>
    </location>
</feature>
<name>E4TTH3_MARTH</name>
<evidence type="ECO:0000256" key="2">
    <source>
        <dbReference type="SAM" id="SignalP"/>
    </source>
</evidence>
<dbReference type="Gene3D" id="2.60.40.10">
    <property type="entry name" value="Immunoglobulins"/>
    <property type="match status" value="1"/>
</dbReference>